<evidence type="ECO:0000256" key="2">
    <source>
        <dbReference type="ARBA" id="ARBA00022448"/>
    </source>
</evidence>
<dbReference type="AlphaFoldDB" id="A0ABC8RMN9"/>
<dbReference type="SUPFAM" id="SSF48371">
    <property type="entry name" value="ARM repeat"/>
    <property type="match status" value="1"/>
</dbReference>
<sequence>MPYMIQLIMDNQRLPCLYNLFAQDYGMSIRKGASWMISNLTLINADQVQLIMDNQRLPCLYNLFAQDYGMSIRKGASWMISNLTLINADQVQLNTHLAATRAVVGEWGISNELQAVIESNIISPLVFLLGHAESQIKEKVAWAISNVARWGYRGQIRYLVSKGCIKPLCDLIDCEDVILVIECMKGLECILRVGEAEKQLHGVKANNYARMIEQCGGLSKIMRLLVNDRTGNNLDGYGIEILQMADNIFESYFYDEEE</sequence>
<dbReference type="EMBL" id="CAUOFW020001502">
    <property type="protein sequence ID" value="CAK9145697.1"/>
    <property type="molecule type" value="Genomic_DNA"/>
</dbReference>
<dbReference type="Pfam" id="PF00514">
    <property type="entry name" value="Arm"/>
    <property type="match status" value="1"/>
</dbReference>
<dbReference type="InterPro" id="IPR000225">
    <property type="entry name" value="Armadillo"/>
</dbReference>
<dbReference type="Gene3D" id="1.25.10.10">
    <property type="entry name" value="Leucine-rich Repeat Variant"/>
    <property type="match status" value="2"/>
</dbReference>
<reference evidence="5 6" key="1">
    <citation type="submission" date="2024-02" db="EMBL/GenBank/DDBJ databases">
        <authorList>
            <person name="Vignale AGUSTIN F."/>
            <person name="Sosa J E."/>
            <person name="Modenutti C."/>
        </authorList>
    </citation>
    <scope>NUCLEOTIDE SEQUENCE [LARGE SCALE GENOMIC DNA]</scope>
</reference>
<protein>
    <submittedName>
        <fullName evidence="5">Uncharacterized protein</fullName>
    </submittedName>
</protein>
<keyword evidence="4" id="KW-0653">Protein transport</keyword>
<name>A0ABC8RMN9_9AQUA</name>
<dbReference type="InterPro" id="IPR016024">
    <property type="entry name" value="ARM-type_fold"/>
</dbReference>
<comment type="similarity">
    <text evidence="1">Belongs to the importin alpha family.</text>
</comment>
<proteinExistence type="inferred from homology"/>
<keyword evidence="2" id="KW-0813">Transport</keyword>
<comment type="caution">
    <text evidence="5">The sequence shown here is derived from an EMBL/GenBank/DDBJ whole genome shotgun (WGS) entry which is preliminary data.</text>
</comment>
<organism evidence="5 6">
    <name type="scientific">Ilex paraguariensis</name>
    <name type="common">yerba mate</name>
    <dbReference type="NCBI Taxonomy" id="185542"/>
    <lineage>
        <taxon>Eukaryota</taxon>
        <taxon>Viridiplantae</taxon>
        <taxon>Streptophyta</taxon>
        <taxon>Embryophyta</taxon>
        <taxon>Tracheophyta</taxon>
        <taxon>Spermatophyta</taxon>
        <taxon>Magnoliopsida</taxon>
        <taxon>eudicotyledons</taxon>
        <taxon>Gunneridae</taxon>
        <taxon>Pentapetalae</taxon>
        <taxon>asterids</taxon>
        <taxon>campanulids</taxon>
        <taxon>Aquifoliales</taxon>
        <taxon>Aquifoliaceae</taxon>
        <taxon>Ilex</taxon>
    </lineage>
</organism>
<dbReference type="GO" id="GO:0015031">
    <property type="term" value="P:protein transport"/>
    <property type="evidence" value="ECO:0007669"/>
    <property type="project" value="UniProtKB-KW"/>
</dbReference>
<evidence type="ECO:0000313" key="5">
    <source>
        <dbReference type="EMBL" id="CAK9145697.1"/>
    </source>
</evidence>
<dbReference type="SMART" id="SM00185">
    <property type="entry name" value="ARM"/>
    <property type="match status" value="4"/>
</dbReference>
<keyword evidence="6" id="KW-1185">Reference proteome</keyword>
<dbReference type="Proteomes" id="UP001642360">
    <property type="component" value="Unassembled WGS sequence"/>
</dbReference>
<keyword evidence="3" id="KW-0677">Repeat</keyword>
<gene>
    <name evidence="5" type="ORF">ILEXP_LOCUS13515</name>
</gene>
<dbReference type="InterPro" id="IPR011989">
    <property type="entry name" value="ARM-like"/>
</dbReference>
<evidence type="ECO:0000256" key="4">
    <source>
        <dbReference type="ARBA" id="ARBA00022927"/>
    </source>
</evidence>
<evidence type="ECO:0000313" key="6">
    <source>
        <dbReference type="Proteomes" id="UP001642360"/>
    </source>
</evidence>
<evidence type="ECO:0000256" key="1">
    <source>
        <dbReference type="ARBA" id="ARBA00010394"/>
    </source>
</evidence>
<evidence type="ECO:0000256" key="3">
    <source>
        <dbReference type="ARBA" id="ARBA00022737"/>
    </source>
</evidence>
<accession>A0ABC8RMN9</accession>
<dbReference type="PANTHER" id="PTHR23316">
    <property type="entry name" value="IMPORTIN ALPHA"/>
    <property type="match status" value="1"/>
</dbReference>